<comment type="caution">
    <text evidence="2">The sequence shown here is derived from an EMBL/GenBank/DDBJ whole genome shotgun (WGS) entry which is preliminary data.</text>
</comment>
<accession>A0A151XYP8</accession>
<feature type="chain" id="PRO_5007592017" description="DUF1311 domain-containing protein" evidence="1">
    <location>
        <begin position="19"/>
        <end position="118"/>
    </location>
</feature>
<dbReference type="STRING" id="1806892.AZH43_16805"/>
<dbReference type="Proteomes" id="UP000076276">
    <property type="component" value="Unassembled WGS sequence"/>
</dbReference>
<evidence type="ECO:0000313" key="2">
    <source>
        <dbReference type="EMBL" id="KYQ70941.1"/>
    </source>
</evidence>
<evidence type="ECO:0008006" key="4">
    <source>
        <dbReference type="Google" id="ProtNLM"/>
    </source>
</evidence>
<proteinExistence type="predicted"/>
<dbReference type="RefSeq" id="WP_081406834.1">
    <property type="nucleotide sequence ID" value="NZ_CBCSIK010000010.1"/>
</dbReference>
<sequence>MKLNLAMLLFCAMNFAHAETLTQQNYDQQIKHYTEIIQQTKSILDEPNSKADAKMQSQAFCDRLDAYEQIAKLSRENANLELASIMLMASESYLNRQQDSLSGSGMTSAVFCAGKIKQ</sequence>
<gene>
    <name evidence="2" type="ORF">AZH43_16805</name>
</gene>
<organism evidence="2 3">
    <name type="scientific">Acinetobacter pragensis</name>
    <dbReference type="NCBI Taxonomy" id="1806892"/>
    <lineage>
        <taxon>Bacteria</taxon>
        <taxon>Pseudomonadati</taxon>
        <taxon>Pseudomonadota</taxon>
        <taxon>Gammaproteobacteria</taxon>
        <taxon>Moraxellales</taxon>
        <taxon>Moraxellaceae</taxon>
        <taxon>Acinetobacter</taxon>
    </lineage>
</organism>
<dbReference type="OrthoDB" id="6712147at2"/>
<protein>
    <recommendedName>
        <fullName evidence="4">DUF1311 domain-containing protein</fullName>
    </recommendedName>
</protein>
<evidence type="ECO:0000313" key="3">
    <source>
        <dbReference type="Proteomes" id="UP000076276"/>
    </source>
</evidence>
<name>A0A151XYP8_9GAMM</name>
<keyword evidence="1" id="KW-0732">Signal</keyword>
<dbReference type="AlphaFoldDB" id="A0A151XYP8"/>
<dbReference type="EMBL" id="LUAW01000038">
    <property type="protein sequence ID" value="KYQ70941.1"/>
    <property type="molecule type" value="Genomic_DNA"/>
</dbReference>
<feature type="signal peptide" evidence="1">
    <location>
        <begin position="1"/>
        <end position="18"/>
    </location>
</feature>
<evidence type="ECO:0000256" key="1">
    <source>
        <dbReference type="SAM" id="SignalP"/>
    </source>
</evidence>
<keyword evidence="3" id="KW-1185">Reference proteome</keyword>
<reference evidence="2 3" key="1">
    <citation type="submission" date="2016-03" db="EMBL/GenBank/DDBJ databases">
        <title>Acinetobacter genomospecies 28 strain ANC 4149.</title>
        <authorList>
            <person name="Radolfova-Krizova L."/>
            <person name="Nemec A."/>
        </authorList>
    </citation>
    <scope>NUCLEOTIDE SEQUENCE [LARGE SCALE GENOMIC DNA]</scope>
    <source>
        <strain evidence="2 3">ANC 4149</strain>
    </source>
</reference>